<evidence type="ECO:0000313" key="2">
    <source>
        <dbReference type="EMBL" id="OMO51239.1"/>
    </source>
</evidence>
<dbReference type="Proteomes" id="UP000188268">
    <property type="component" value="Unassembled WGS sequence"/>
</dbReference>
<name>A0A1R3FZG4_COCAP</name>
<dbReference type="AlphaFoldDB" id="A0A1R3FZG4"/>
<gene>
    <name evidence="2" type="ORF">CCACVL1_29914</name>
</gene>
<organism evidence="2 3">
    <name type="scientific">Corchorus capsularis</name>
    <name type="common">Jute</name>
    <dbReference type="NCBI Taxonomy" id="210143"/>
    <lineage>
        <taxon>Eukaryota</taxon>
        <taxon>Viridiplantae</taxon>
        <taxon>Streptophyta</taxon>
        <taxon>Embryophyta</taxon>
        <taxon>Tracheophyta</taxon>
        <taxon>Spermatophyta</taxon>
        <taxon>Magnoliopsida</taxon>
        <taxon>eudicotyledons</taxon>
        <taxon>Gunneridae</taxon>
        <taxon>Pentapetalae</taxon>
        <taxon>rosids</taxon>
        <taxon>malvids</taxon>
        <taxon>Malvales</taxon>
        <taxon>Malvaceae</taxon>
        <taxon>Grewioideae</taxon>
        <taxon>Apeibeae</taxon>
        <taxon>Corchorus</taxon>
    </lineage>
</organism>
<dbReference type="Gramene" id="OMO51239">
    <property type="protein sequence ID" value="OMO51239"/>
    <property type="gene ID" value="CCACVL1_29914"/>
</dbReference>
<evidence type="ECO:0008006" key="4">
    <source>
        <dbReference type="Google" id="ProtNLM"/>
    </source>
</evidence>
<proteinExistence type="predicted"/>
<dbReference type="OrthoDB" id="1693841at2759"/>
<sequence>MMIELEEQDLDYVIEDDETQSPSDYSTEGDNDNDIQAEDSILVTSSERVVGTNPRDVANFIGYVVRTYASIELGSWKPAFEAKGEKILDEIKDKFKYPGNDERFESFYVATMRRMFRLWKNRLHKHYKSFSNDKERLKNTPDDLSPEQWKACIALFGSEKYKVDPVTGEKPIADIIWFQQHARKNADGQMEYNNEDFKRIGVIGQDSVMARKDSPKLHLQLRFCSNNIVRKFLSLWASTLNFKKRLRKCKHSKMNARQMKQNARKDC</sequence>
<dbReference type="PANTHER" id="PTHR33499">
    <property type="entry name" value="OS12G0282400 PROTEIN-RELATED"/>
    <property type="match status" value="1"/>
</dbReference>
<evidence type="ECO:0000313" key="3">
    <source>
        <dbReference type="Proteomes" id="UP000188268"/>
    </source>
</evidence>
<accession>A0A1R3FZG4</accession>
<evidence type="ECO:0000256" key="1">
    <source>
        <dbReference type="SAM" id="MobiDB-lite"/>
    </source>
</evidence>
<protein>
    <recommendedName>
        <fullName evidence="4">Transposase, Ptta/En/Spm, plant</fullName>
    </recommendedName>
</protein>
<dbReference type="PANTHER" id="PTHR33499:SF11">
    <property type="entry name" value="NO APICAL MERISTEM-ASSOCIATED C-TERMINAL DOMAIN-CONTAINING PROTEIN"/>
    <property type="match status" value="1"/>
</dbReference>
<comment type="caution">
    <text evidence="2">The sequence shown here is derived from an EMBL/GenBank/DDBJ whole genome shotgun (WGS) entry which is preliminary data.</text>
</comment>
<dbReference type="EMBL" id="AWWV01015902">
    <property type="protein sequence ID" value="OMO51239.1"/>
    <property type="molecule type" value="Genomic_DNA"/>
</dbReference>
<feature type="region of interest" description="Disordered" evidence="1">
    <location>
        <begin position="11"/>
        <end position="35"/>
    </location>
</feature>
<keyword evidence="3" id="KW-1185">Reference proteome</keyword>
<reference evidence="2 3" key="1">
    <citation type="submission" date="2013-09" db="EMBL/GenBank/DDBJ databases">
        <title>Corchorus capsularis genome sequencing.</title>
        <authorList>
            <person name="Alam M."/>
            <person name="Haque M.S."/>
            <person name="Islam M.S."/>
            <person name="Emdad E.M."/>
            <person name="Islam M.M."/>
            <person name="Ahmed B."/>
            <person name="Halim A."/>
            <person name="Hossen Q.M.M."/>
            <person name="Hossain M.Z."/>
            <person name="Ahmed R."/>
            <person name="Khan M.M."/>
            <person name="Islam R."/>
            <person name="Rashid M.M."/>
            <person name="Khan S.A."/>
            <person name="Rahman M.S."/>
            <person name="Alam M."/>
        </authorList>
    </citation>
    <scope>NUCLEOTIDE SEQUENCE [LARGE SCALE GENOMIC DNA]</scope>
    <source>
        <strain evidence="3">cv. CVL-1</strain>
        <tissue evidence="2">Whole seedling</tissue>
    </source>
</reference>